<evidence type="ECO:0000313" key="4">
    <source>
        <dbReference type="Proteomes" id="UP000767446"/>
    </source>
</evidence>
<dbReference type="SUPFAM" id="SSF63829">
    <property type="entry name" value="Calcium-dependent phosphotriesterase"/>
    <property type="match status" value="1"/>
</dbReference>
<evidence type="ECO:0000259" key="2">
    <source>
        <dbReference type="PROSITE" id="PS51662"/>
    </source>
</evidence>
<dbReference type="Gene3D" id="2.120.10.30">
    <property type="entry name" value="TolB, C-terminal domain"/>
    <property type="match status" value="1"/>
</dbReference>
<dbReference type="Proteomes" id="UP000767446">
    <property type="component" value="Unassembled WGS sequence"/>
</dbReference>
<dbReference type="InterPro" id="IPR005135">
    <property type="entry name" value="Endo/exonuclease/phosphatase"/>
</dbReference>
<comment type="caution">
    <text evidence="3">The sequence shown here is derived from an EMBL/GenBank/DDBJ whole genome shotgun (WGS) entry which is preliminary data.</text>
</comment>
<dbReference type="InterPro" id="IPR036691">
    <property type="entry name" value="Endo/exonu/phosph_ase_sf"/>
</dbReference>
<name>A0A941JL40_9CHRO</name>
<dbReference type="PANTHER" id="PTHR37957:SF1">
    <property type="entry name" value="PHYTASE-LIKE DOMAIN-CONTAINING PROTEIN"/>
    <property type="match status" value="1"/>
</dbReference>
<dbReference type="InterPro" id="IPR027372">
    <property type="entry name" value="Phytase-like_dom"/>
</dbReference>
<dbReference type="Gene3D" id="3.60.10.10">
    <property type="entry name" value="Endonuclease/exonuclease/phosphatase"/>
    <property type="match status" value="1"/>
</dbReference>
<dbReference type="Pfam" id="PF02333">
    <property type="entry name" value="Phytase"/>
    <property type="match status" value="1"/>
</dbReference>
<evidence type="ECO:0000313" key="3">
    <source>
        <dbReference type="EMBL" id="MBR8826694.1"/>
    </source>
</evidence>
<dbReference type="PROSITE" id="PS51662">
    <property type="entry name" value="BP_PHYTASE"/>
    <property type="match status" value="1"/>
</dbReference>
<dbReference type="Pfam" id="PF03372">
    <property type="entry name" value="Exo_endo_phos"/>
    <property type="match status" value="1"/>
</dbReference>
<dbReference type="AlphaFoldDB" id="A0A941JL40"/>
<organism evidence="3 4">
    <name type="scientific">Gomphosphaeria aponina SAG 52.96 = DSM 107014</name>
    <dbReference type="NCBI Taxonomy" id="1521640"/>
    <lineage>
        <taxon>Bacteria</taxon>
        <taxon>Bacillati</taxon>
        <taxon>Cyanobacteriota</taxon>
        <taxon>Cyanophyceae</taxon>
        <taxon>Oscillatoriophycideae</taxon>
        <taxon>Chroococcales</taxon>
        <taxon>Gomphosphaeriaceae</taxon>
        <taxon>Gomphosphaeria</taxon>
    </lineage>
</organism>
<protein>
    <submittedName>
        <fullName evidence="3">Phytase</fullName>
    </submittedName>
</protein>
<dbReference type="Pfam" id="PF13449">
    <property type="entry name" value="Phytase-like"/>
    <property type="match status" value="1"/>
</dbReference>
<feature type="domain" description="BPP" evidence="2">
    <location>
        <begin position="736"/>
        <end position="1101"/>
    </location>
</feature>
<gene>
    <name evidence="3" type="ORF">DSM107014_02120</name>
</gene>
<dbReference type="GO" id="GO:0016158">
    <property type="term" value="F:inositol hexakisphosphate 3-phosphatase activity"/>
    <property type="evidence" value="ECO:0007669"/>
    <property type="project" value="InterPro"/>
</dbReference>
<dbReference type="SUPFAM" id="SSF56219">
    <property type="entry name" value="DNase I-like"/>
    <property type="match status" value="1"/>
</dbReference>
<feature type="region of interest" description="Disordered" evidence="1">
    <location>
        <begin position="285"/>
        <end position="321"/>
    </location>
</feature>
<dbReference type="InterPro" id="IPR003431">
    <property type="entry name" value="B-propeller_Phytase"/>
</dbReference>
<dbReference type="InterPro" id="IPR011049">
    <property type="entry name" value="Serralysin-like_metalloprot_C"/>
</dbReference>
<dbReference type="SUPFAM" id="SSF51120">
    <property type="entry name" value="beta-Roll"/>
    <property type="match status" value="1"/>
</dbReference>
<evidence type="ECO:0000256" key="1">
    <source>
        <dbReference type="SAM" id="MobiDB-lite"/>
    </source>
</evidence>
<dbReference type="InterPro" id="IPR011042">
    <property type="entry name" value="6-blade_b-propeller_TolB-like"/>
</dbReference>
<proteinExistence type="predicted"/>
<dbReference type="SUPFAM" id="SSF50956">
    <property type="entry name" value="Thermostable phytase (3-phytase)"/>
    <property type="match status" value="1"/>
</dbReference>
<dbReference type="PANTHER" id="PTHR37957">
    <property type="entry name" value="BLR7070 PROTEIN"/>
    <property type="match status" value="1"/>
</dbReference>
<dbReference type="EMBL" id="JADQBC010000009">
    <property type="protein sequence ID" value="MBR8826694.1"/>
    <property type="molecule type" value="Genomic_DNA"/>
</dbReference>
<accession>A0A941JL40</accession>
<sequence>MVRFATFNASLNRSSSGELIQDLSTPDNAQAQAVSEIIQRVNPDVLLVNEFDYDAEGLAAKLFQENYLSVSQNGVNPVEYPFVYLAPSNTGIASGFDLDNNGEIVTIPETPGYGGDAFGFGDFPGQYGMVIYAKFPIIEAEVRTFQKFLWQDMPGALLPVDPNTGAAWYSEEELAAFRLSSKSHWDVPIEVDGEIIHVLVSHPTPPVFDGPEDRNGTRNHDEIRFFADYITPGKNDYIYDDEGVFGGLEEGAAFVIMGDNNADPVDGDSVDGAILQLLENPLVNTSVTPESEGGVEAAEKQGGANETHQGNPADDTADFNDEGSGNLRVDYVLPSENLKIIDAGIFWPTTDDPLSSLLGEGEEVTSDHRSVWVDVQVESEILDSSRKTITNLDFLGEVIIPTGEIFADTEIGGLSGITYDPLNQLYYVISDDRGNRPDGVPARFYTITIDLNDASLDDGDINFTEVITLLNENGLPFPADGIDPESIIFSDAKQLFIASEGNAEALLNPFVNEFSLTAEELSQLEIPGKFLPTAGGNSGIRDNLAFESLTITPDQRFLYTAVENALIQDGAAASLEEESAARIIQYDLATKTPVGEFLYFTDAIPVAANPPADFADNGLVELIAIDNTGTFLALERSFASGVGNNIRLYEVRLQGATDINEFESIAVDPENPDDGLFDVDAVAEKRLLLDLGELGIIPDNIEGMSLGPTLSNGQQSLILVSDNNFSESQKTQFLALGLDIDTIPAAIPTVETPPEVGLNDPGNPDADDPAIYVHPTDSSLSLVIATLKDAGLVVYDLEGEELQKISPAGIRYNNVDLVYNFELGGELLDLAVASDRANDTLAIFQIDPVTRQVINITAPNLSDLAASIFGVDDGEQTAYGLATYTSPISGKSFVFVSQADGNQIAQLELVDNGGLVDAVVTRIFTVPIPDAEDLEAAQVEGMVVDRELGYLYVGQENFGIWKFAAEPNSEETGVIVDTVENGVLKPDVEGLTIYYGTDGKGYLLASSQGDNTFAVYDRQGNNAYLGSFAVGETNNIDSVEESDGADIINVPLGEEFPAGLLVVQDGSNEPAVVLQDPEDGEIGNYNANFKYVDLEDLVDSTNLIELEPDGFDPRNPSYQPETKLLFGTVEDDEVFVTQKSLVFAGAGNDVIDASAGAGNNRIYGGTGNEQFFPGSNDRLLGDAGDDQFYAFTGGDNLITGGTGADQFWLANAEYPAAANTITDFELGIDVLGIAELGLQFSDLAFTQAASNTIVSAGSNQLGILLGVDAGSLSEDNFVIL</sequence>
<reference evidence="3" key="1">
    <citation type="submission" date="2021-02" db="EMBL/GenBank/DDBJ databases">
        <title>Metagenome analyses of Stigonema ocellatum DSM 106950, Chlorogloea purpurea SAG 13.99 and Gomphosphaeria aponina DSM 107014.</title>
        <authorList>
            <person name="Marter P."/>
            <person name="Huang S."/>
        </authorList>
    </citation>
    <scope>NUCLEOTIDE SEQUENCE</scope>
    <source>
        <strain evidence="3">JP213</strain>
    </source>
</reference>